<keyword evidence="4 6" id="KW-0472">Membrane</keyword>
<evidence type="ECO:0000259" key="7">
    <source>
        <dbReference type="Pfam" id="PF06813"/>
    </source>
</evidence>
<comment type="subcellular location">
    <subcellularLocation>
        <location evidence="1">Membrane</location>
        <topology evidence="1">Multi-pass membrane protein</topology>
    </subcellularLocation>
</comment>
<feature type="transmembrane region" description="Helical" evidence="6">
    <location>
        <begin position="240"/>
        <end position="259"/>
    </location>
</feature>
<proteinExistence type="predicted"/>
<dbReference type="SUPFAM" id="SSF103473">
    <property type="entry name" value="MFS general substrate transporter"/>
    <property type="match status" value="1"/>
</dbReference>
<accession>A0AAN9ES50</accession>
<dbReference type="Proteomes" id="UP001359559">
    <property type="component" value="Unassembled WGS sequence"/>
</dbReference>
<feature type="region of interest" description="Disordered" evidence="5">
    <location>
        <begin position="1"/>
        <end position="25"/>
    </location>
</feature>
<reference evidence="9 10" key="1">
    <citation type="submission" date="2024-01" db="EMBL/GenBank/DDBJ databases">
        <title>The genomes of 5 underutilized Papilionoideae crops provide insights into root nodulation and disease resistance.</title>
        <authorList>
            <person name="Yuan L."/>
        </authorList>
    </citation>
    <scope>NUCLEOTIDE SEQUENCE [LARGE SCALE GENOMIC DNA]</scope>
    <source>
        <strain evidence="9">LY-2023</strain>
        <tissue evidence="9">Leaf</tissue>
    </source>
</reference>
<sequence>MRPRRDTDKRRFASEPQQSSYESPRRTRRKVFLHLMAGQSRKWMILVATIWIQAFTGTNFNFSQYSSSLKSALDISQVQLNYLATANDMGKVFGWSSGLALMYLPLSLVMFIAAFVGFLGYGLQWLLINNVIALPYFLVFLLCLLGGCSICWFNTVCFVLCIRNFPVNRALALSLTVSFNGVSAALYTLVANSLDPSSSALYLLLNALVPLLICIMALVPILRQPVLDPLPPDAVNRDSIIFLLLNFLAILTGLYLLLFSSSTSSMTSARLYLSGAILLLLFPLFIPGIVYARAWFRHTIHSSFRIEGSSFILVHDDDLEMHKELLSRHNSIVSNGDTYSLLNGDGYVFRSQKEKDSDLCCEKMIGQDQLEVLGEEHPAAVVVRRLDFWLYYITYFCGGTIGLVYSNNMGQIAQSLGQSSKTSTLVTLYASFSFFGRLLSAAPDYIRNKFYFARTGWLSIALIPTPIAFFLLAASDSPLVLQTGTALIGMSSGFIFAAAVSVTSELFGPNSVGVNHNILITNIPIGSLLYGFLAALVYDANIDSTPGNLIMFDSVVCMGRHCYFWTFVWWGCISILGLASSVLLFLRTKHAYDHFEKHRISSQSVVS</sequence>
<gene>
    <name evidence="9" type="ORF">RJT34_30322</name>
</gene>
<dbReference type="Pfam" id="PF23262">
    <property type="entry name" value="NFD4_C"/>
    <property type="match status" value="1"/>
</dbReference>
<feature type="transmembrane region" description="Helical" evidence="6">
    <location>
        <begin position="172"/>
        <end position="194"/>
    </location>
</feature>
<dbReference type="PANTHER" id="PTHR21576:SF114">
    <property type="entry name" value="NODULIN-LIKE_MFS TRANSPORTER"/>
    <property type="match status" value="1"/>
</dbReference>
<comment type="caution">
    <text evidence="9">The sequence shown here is derived from an EMBL/GenBank/DDBJ whole genome shotgun (WGS) entry which is preliminary data.</text>
</comment>
<feature type="transmembrane region" description="Helical" evidence="6">
    <location>
        <begin position="388"/>
        <end position="406"/>
    </location>
</feature>
<dbReference type="AlphaFoldDB" id="A0AAN9ES50"/>
<feature type="transmembrane region" description="Helical" evidence="6">
    <location>
        <begin position="455"/>
        <end position="474"/>
    </location>
</feature>
<evidence type="ECO:0000259" key="8">
    <source>
        <dbReference type="Pfam" id="PF23262"/>
    </source>
</evidence>
<dbReference type="Pfam" id="PF06813">
    <property type="entry name" value="Nodulin-like"/>
    <property type="match status" value="1"/>
</dbReference>
<feature type="transmembrane region" description="Helical" evidence="6">
    <location>
        <begin position="133"/>
        <end position="160"/>
    </location>
</feature>
<name>A0AAN9ES50_CLITE</name>
<feature type="transmembrane region" description="Helical" evidence="6">
    <location>
        <begin position="99"/>
        <end position="121"/>
    </location>
</feature>
<evidence type="ECO:0000256" key="5">
    <source>
        <dbReference type="SAM" id="MobiDB-lite"/>
    </source>
</evidence>
<dbReference type="InterPro" id="IPR056555">
    <property type="entry name" value="NFD4_C"/>
</dbReference>
<evidence type="ECO:0008006" key="11">
    <source>
        <dbReference type="Google" id="ProtNLM"/>
    </source>
</evidence>
<dbReference type="Gene3D" id="1.20.1250.20">
    <property type="entry name" value="MFS general substrate transporter like domains"/>
    <property type="match status" value="2"/>
</dbReference>
<dbReference type="EMBL" id="JAYKXN010000008">
    <property type="protein sequence ID" value="KAK7262742.1"/>
    <property type="molecule type" value="Genomic_DNA"/>
</dbReference>
<feature type="compositionally biased region" description="Basic and acidic residues" evidence="5">
    <location>
        <begin position="1"/>
        <end position="13"/>
    </location>
</feature>
<evidence type="ECO:0000256" key="3">
    <source>
        <dbReference type="ARBA" id="ARBA00022989"/>
    </source>
</evidence>
<feature type="transmembrane region" description="Helical" evidence="6">
    <location>
        <begin position="200"/>
        <end position="219"/>
    </location>
</feature>
<evidence type="ECO:0000256" key="1">
    <source>
        <dbReference type="ARBA" id="ARBA00004141"/>
    </source>
</evidence>
<evidence type="ECO:0000256" key="6">
    <source>
        <dbReference type="SAM" id="Phobius"/>
    </source>
</evidence>
<feature type="transmembrane region" description="Helical" evidence="6">
    <location>
        <begin position="567"/>
        <end position="586"/>
    </location>
</feature>
<dbReference type="PANTHER" id="PTHR21576">
    <property type="entry name" value="UNCHARACTERIZED NODULIN-LIKE PROTEIN"/>
    <property type="match status" value="1"/>
</dbReference>
<feature type="transmembrane region" description="Helical" evidence="6">
    <location>
        <begin position="271"/>
        <end position="296"/>
    </location>
</feature>
<dbReference type="GO" id="GO:0016020">
    <property type="term" value="C:membrane"/>
    <property type="evidence" value="ECO:0007669"/>
    <property type="project" value="UniProtKB-SubCell"/>
</dbReference>
<evidence type="ECO:0000313" key="10">
    <source>
        <dbReference type="Proteomes" id="UP001359559"/>
    </source>
</evidence>
<feature type="transmembrane region" description="Helical" evidence="6">
    <location>
        <begin position="486"/>
        <end position="507"/>
    </location>
</feature>
<feature type="domain" description="Nodulin-like" evidence="7">
    <location>
        <begin position="42"/>
        <end position="287"/>
    </location>
</feature>
<keyword evidence="2 6" id="KW-0812">Transmembrane</keyword>
<feature type="domain" description="NFD4 C-terminal" evidence="8">
    <location>
        <begin position="375"/>
        <end position="591"/>
    </location>
</feature>
<feature type="transmembrane region" description="Helical" evidence="6">
    <location>
        <begin position="519"/>
        <end position="538"/>
    </location>
</feature>
<keyword evidence="10" id="KW-1185">Reference proteome</keyword>
<feature type="transmembrane region" description="Helical" evidence="6">
    <location>
        <begin position="426"/>
        <end position="443"/>
    </location>
</feature>
<organism evidence="9 10">
    <name type="scientific">Clitoria ternatea</name>
    <name type="common">Butterfly pea</name>
    <dbReference type="NCBI Taxonomy" id="43366"/>
    <lineage>
        <taxon>Eukaryota</taxon>
        <taxon>Viridiplantae</taxon>
        <taxon>Streptophyta</taxon>
        <taxon>Embryophyta</taxon>
        <taxon>Tracheophyta</taxon>
        <taxon>Spermatophyta</taxon>
        <taxon>Magnoliopsida</taxon>
        <taxon>eudicotyledons</taxon>
        <taxon>Gunneridae</taxon>
        <taxon>Pentapetalae</taxon>
        <taxon>rosids</taxon>
        <taxon>fabids</taxon>
        <taxon>Fabales</taxon>
        <taxon>Fabaceae</taxon>
        <taxon>Papilionoideae</taxon>
        <taxon>50 kb inversion clade</taxon>
        <taxon>NPAAA clade</taxon>
        <taxon>indigoferoid/millettioid clade</taxon>
        <taxon>Phaseoleae</taxon>
        <taxon>Clitoria</taxon>
    </lineage>
</organism>
<keyword evidence="3 6" id="KW-1133">Transmembrane helix</keyword>
<dbReference type="InterPro" id="IPR010658">
    <property type="entry name" value="Nodulin-like"/>
</dbReference>
<protein>
    <recommendedName>
        <fullName evidence="11">Nodulin-like domain-containing protein</fullName>
    </recommendedName>
</protein>
<evidence type="ECO:0000313" key="9">
    <source>
        <dbReference type="EMBL" id="KAK7262742.1"/>
    </source>
</evidence>
<evidence type="ECO:0000256" key="4">
    <source>
        <dbReference type="ARBA" id="ARBA00023136"/>
    </source>
</evidence>
<evidence type="ECO:0000256" key="2">
    <source>
        <dbReference type="ARBA" id="ARBA00022692"/>
    </source>
</evidence>
<dbReference type="InterPro" id="IPR036259">
    <property type="entry name" value="MFS_trans_sf"/>
</dbReference>